<dbReference type="InterPro" id="IPR011964">
    <property type="entry name" value="YVTN_b-propeller_repeat"/>
</dbReference>
<protein>
    <submittedName>
        <fullName evidence="4">Caspase family protein</fullName>
    </submittedName>
</protein>
<dbReference type="AlphaFoldDB" id="A0AAU7T5U0"/>
<dbReference type="Pfam" id="PF00656">
    <property type="entry name" value="Peptidase_C14"/>
    <property type="match status" value="1"/>
</dbReference>
<dbReference type="PROSITE" id="PS00018">
    <property type="entry name" value="EF_HAND_1"/>
    <property type="match status" value="1"/>
</dbReference>
<dbReference type="PANTHER" id="PTHR47197:SF3">
    <property type="entry name" value="DIHYDRO-HEME D1 DEHYDROGENASE"/>
    <property type="match status" value="1"/>
</dbReference>
<dbReference type="InterPro" id="IPR018247">
    <property type="entry name" value="EF_Hand_1_Ca_BS"/>
</dbReference>
<dbReference type="SUPFAM" id="SSF50974">
    <property type="entry name" value="Nitrous oxide reductase, N-terminal domain"/>
    <property type="match status" value="1"/>
</dbReference>
<organism evidence="4">
    <name type="scientific">Kribbella sp. HUAS MG21</name>
    <dbReference type="NCBI Taxonomy" id="3160966"/>
    <lineage>
        <taxon>Bacteria</taxon>
        <taxon>Bacillati</taxon>
        <taxon>Actinomycetota</taxon>
        <taxon>Actinomycetes</taxon>
        <taxon>Propionibacteriales</taxon>
        <taxon>Kribbellaceae</taxon>
        <taxon>Kribbella</taxon>
    </lineage>
</organism>
<evidence type="ECO:0000256" key="2">
    <source>
        <dbReference type="SAM" id="Phobius"/>
    </source>
</evidence>
<keyword evidence="2" id="KW-0812">Transmembrane</keyword>
<feature type="transmembrane region" description="Helical" evidence="2">
    <location>
        <begin position="518"/>
        <end position="535"/>
    </location>
</feature>
<dbReference type="PANTHER" id="PTHR47197">
    <property type="entry name" value="PROTEIN NIRF"/>
    <property type="match status" value="1"/>
</dbReference>
<feature type="transmembrane region" description="Helical" evidence="2">
    <location>
        <begin position="541"/>
        <end position="562"/>
    </location>
</feature>
<dbReference type="Gene3D" id="2.130.10.10">
    <property type="entry name" value="YVTN repeat-like/Quinoprotein amine dehydrogenase"/>
    <property type="match status" value="2"/>
</dbReference>
<feature type="transmembrane region" description="Helical" evidence="2">
    <location>
        <begin position="574"/>
        <end position="593"/>
    </location>
</feature>
<dbReference type="EMBL" id="CP158165">
    <property type="protein sequence ID" value="XBV22000.1"/>
    <property type="molecule type" value="Genomic_DNA"/>
</dbReference>
<feature type="transmembrane region" description="Helical" evidence="2">
    <location>
        <begin position="346"/>
        <end position="368"/>
    </location>
</feature>
<dbReference type="InterPro" id="IPR029030">
    <property type="entry name" value="Caspase-like_dom_sf"/>
</dbReference>
<dbReference type="GO" id="GO:0004197">
    <property type="term" value="F:cysteine-type endopeptidase activity"/>
    <property type="evidence" value="ECO:0007669"/>
    <property type="project" value="InterPro"/>
</dbReference>
<dbReference type="Pfam" id="PF10282">
    <property type="entry name" value="Lactonase"/>
    <property type="match status" value="1"/>
</dbReference>
<dbReference type="RefSeq" id="WP_350274850.1">
    <property type="nucleotide sequence ID" value="NZ_CP158165.1"/>
</dbReference>
<reference evidence="4" key="1">
    <citation type="submission" date="2024-06" db="EMBL/GenBank/DDBJ databases">
        <title>Kribbella sp. strain HUAS MG21 genome sequences.</title>
        <authorList>
            <person name="Mo P."/>
        </authorList>
    </citation>
    <scope>NUCLEOTIDE SEQUENCE</scope>
    <source>
        <strain evidence="4">HUAS MG21</strain>
    </source>
</reference>
<evidence type="ECO:0000256" key="1">
    <source>
        <dbReference type="SAM" id="MobiDB-lite"/>
    </source>
</evidence>
<feature type="transmembrane region" description="Helical" evidence="2">
    <location>
        <begin position="431"/>
        <end position="452"/>
    </location>
</feature>
<gene>
    <name evidence="4" type="ORF">ABN611_25970</name>
</gene>
<feature type="transmembrane region" description="Helical" evidence="2">
    <location>
        <begin position="489"/>
        <end position="511"/>
    </location>
</feature>
<evidence type="ECO:0000259" key="3">
    <source>
        <dbReference type="Pfam" id="PF00656"/>
    </source>
</evidence>
<feature type="transmembrane region" description="Helical" evidence="2">
    <location>
        <begin position="374"/>
        <end position="392"/>
    </location>
</feature>
<feature type="domain" description="Peptidase C14 caspase" evidence="3">
    <location>
        <begin position="2"/>
        <end position="211"/>
    </location>
</feature>
<accession>A0AAU7T5U0</accession>
<dbReference type="NCBIfam" id="TIGR02276">
    <property type="entry name" value="beta_rpt_yvtn"/>
    <property type="match status" value="1"/>
</dbReference>
<dbReference type="InterPro" id="IPR011600">
    <property type="entry name" value="Pept_C14_caspase"/>
</dbReference>
<dbReference type="InterPro" id="IPR051200">
    <property type="entry name" value="Host-pathogen_enzymatic-act"/>
</dbReference>
<dbReference type="InterPro" id="IPR019405">
    <property type="entry name" value="Lactonase_7-beta_prop"/>
</dbReference>
<feature type="region of interest" description="Disordered" evidence="1">
    <location>
        <begin position="298"/>
        <end position="328"/>
    </location>
</feature>
<dbReference type="InterPro" id="IPR015943">
    <property type="entry name" value="WD40/YVTN_repeat-like_dom_sf"/>
</dbReference>
<dbReference type="InterPro" id="IPR011045">
    <property type="entry name" value="N2O_reductase_N"/>
</dbReference>
<keyword evidence="2" id="KW-1133">Transmembrane helix</keyword>
<name>A0AAU7T5U0_9ACTN</name>
<evidence type="ECO:0000313" key="4">
    <source>
        <dbReference type="EMBL" id="XBV22000.1"/>
    </source>
</evidence>
<dbReference type="Gene3D" id="3.40.50.1460">
    <property type="match status" value="1"/>
</dbReference>
<proteinExistence type="predicted"/>
<feature type="transmembrane region" description="Helical" evidence="2">
    <location>
        <begin position="464"/>
        <end position="483"/>
    </location>
</feature>
<dbReference type="SUPFAM" id="SSF52129">
    <property type="entry name" value="Caspase-like"/>
    <property type="match status" value="1"/>
</dbReference>
<feature type="transmembrane region" description="Helical" evidence="2">
    <location>
        <begin position="399"/>
        <end position="419"/>
    </location>
</feature>
<keyword evidence="2" id="KW-0472">Membrane</keyword>
<feature type="compositionally biased region" description="Pro residues" evidence="1">
    <location>
        <begin position="303"/>
        <end position="321"/>
    </location>
</feature>
<dbReference type="GO" id="GO:0006508">
    <property type="term" value="P:proteolysis"/>
    <property type="evidence" value="ECO:0007669"/>
    <property type="project" value="InterPro"/>
</dbReference>
<sequence>MRRALLVATYEYEDAGLRRLAAPERDVEALADVLEDQAVAGFDVQVVVNKPTHEVGKAIADFFAAGERDDLMLLYFSGHGLKDDNGRLYLAMKNTVRDSLRFTALSAQLVRETVSESRPRQTILILDCCYSGAYAAEQFAKSDSAVHTKEAFGGRGRIVLTASDSTQYAFEGAESVFTHHLVEGLRTGAADLDSDGDITTDELYDYTYKAVTAEQPNQRPRQFAEVEGRTVVASNARWALPEQLAKAINSPLTEIRQTALAPLGQLLQANNELVRRTAREQLELLRDDDSRSVAAAAQAYLDNPPPPVRPQPTITPTPRRPTGPTFSAAARASARRWRSRIVLPQLDWPILGLAVVAAAAQVVCAVVATPLNWAMIVAAAFAVAVVPAVIRLRAEASAFAVGLAGPALLAGAQAIGWILHQFTRSLQPLPATWYLVGSVAWVAAGVVGVLRLRRTPDREPPHKLLVALGAIAAILVLLLLVYVDRHARGYPLSTAVVYLLAAEVAIVGPLIRPNRHFLIGWVVSGFVLLLAMLRIDRETGLPLFGAVALLAVWLGLGVAAVLPLRSDRPPRRWVTAAALVAPAVLGVIAVNVVPPEPQPASALGLAVSPDDRFLYATDASNGRVMRFSTTTQERVGDPLEVGEFPSNLIVTPDGSRLYVANSRSNSISVIDAASWTVVGQPIAVAPGPTKLALNTATDRLFVLSQNSSTITEIDTETLATVGGPLAAGSTPTDVAVDDRGRLYVSSRDTDTVAVLDAKSRQAVRGPIEVGDGPSELIPGPGGALYVVGPTSYAVINTKVEQSKPKPEPLQGGHIRGGAVSSDGKRLYLFGRSGNDDTVQIVDTGRQDVVGSLSGNLGLPGRMAISSDGQRIYLSRFFEPGIAVLDSSGPKQIATIDPAR</sequence>
<dbReference type="NCBIfam" id="NF047832">
    <property type="entry name" value="caspase_w_EACC1"/>
    <property type="match status" value="1"/>
</dbReference>